<keyword evidence="3" id="KW-1185">Reference proteome</keyword>
<reference evidence="2" key="1">
    <citation type="journal article" date="2014" name="Int. J. Syst. Evol. Microbiol.">
        <title>Complete genome sequence of Corynebacterium casei LMG S-19264T (=DSM 44701T), isolated from a smear-ripened cheese.</title>
        <authorList>
            <consortium name="US DOE Joint Genome Institute (JGI-PGF)"/>
            <person name="Walter F."/>
            <person name="Albersmeier A."/>
            <person name="Kalinowski J."/>
            <person name="Ruckert C."/>
        </authorList>
    </citation>
    <scope>NUCLEOTIDE SEQUENCE</scope>
    <source>
        <strain evidence="2">CGMCC 1.12698</strain>
    </source>
</reference>
<dbReference type="Gene3D" id="3.30.565.60">
    <property type="match status" value="1"/>
</dbReference>
<proteinExistence type="predicted"/>
<dbReference type="Pfam" id="PF13749">
    <property type="entry name" value="HATPase_c_4"/>
    <property type="match status" value="1"/>
</dbReference>
<gene>
    <name evidence="2" type="ORF">GCM10007140_31020</name>
</gene>
<dbReference type="AlphaFoldDB" id="A0A917AXZ7"/>
<sequence length="427" mass="48934">MNKYANNVVEYPSFLQDSIILEHYGLNELHLPAVQHYRDCFATLQPSHPWNSLEMKEFLYKIGAWGKIRDTNKEGLTVAGLLMFSEERIIMEVIPRYFLEYRENKKKGWSTRLTSQDGTWSGNIYDFYCKVQEFLPIGKGRIVSAMQEMLVNMLVHSDYKGDGGVLVDKEKNIFHFANPGLLPVSMEQVQEGGISSLQNPNIFKMFRLLGQCKRAGYGVKSIYDAWSKEDVDAPILSQDNELARTRMIVHVPDSLLERQKKPLSFINKKNNSVNNDEKTNNSINKNPDSISKMDNSLINVGSSFNKGVKSYNMVDNSYNKEGSSINKEEREVVSESIFMTEDVETELWNIAELARKKKRLSPAVMEEIIVQLCKKKSLRLKELADLLERTPDGLRNNYLGKILAKGLLQLKYPDQPNHPKQAYMSVE</sequence>
<evidence type="ECO:0008006" key="4">
    <source>
        <dbReference type="Google" id="ProtNLM"/>
    </source>
</evidence>
<organism evidence="2 3">
    <name type="scientific">Priestia taiwanensis</name>
    <dbReference type="NCBI Taxonomy" id="1347902"/>
    <lineage>
        <taxon>Bacteria</taxon>
        <taxon>Bacillati</taxon>
        <taxon>Bacillota</taxon>
        <taxon>Bacilli</taxon>
        <taxon>Bacillales</taxon>
        <taxon>Bacillaceae</taxon>
        <taxon>Priestia</taxon>
    </lineage>
</organism>
<name>A0A917AXZ7_9BACI</name>
<evidence type="ECO:0000256" key="1">
    <source>
        <dbReference type="SAM" id="MobiDB-lite"/>
    </source>
</evidence>
<evidence type="ECO:0000313" key="3">
    <source>
        <dbReference type="Proteomes" id="UP000605259"/>
    </source>
</evidence>
<dbReference type="RefSeq" id="WP_188389406.1">
    <property type="nucleotide sequence ID" value="NZ_BMFK01000003.1"/>
</dbReference>
<protein>
    <recommendedName>
        <fullName evidence="4">Transcriptional regulator</fullName>
    </recommendedName>
</protein>
<dbReference type="InterPro" id="IPR038475">
    <property type="entry name" value="RecG_C_sf"/>
</dbReference>
<evidence type="ECO:0000313" key="2">
    <source>
        <dbReference type="EMBL" id="GGE79246.1"/>
    </source>
</evidence>
<reference evidence="2" key="2">
    <citation type="submission" date="2020-09" db="EMBL/GenBank/DDBJ databases">
        <authorList>
            <person name="Sun Q."/>
            <person name="Zhou Y."/>
        </authorList>
    </citation>
    <scope>NUCLEOTIDE SEQUENCE</scope>
    <source>
        <strain evidence="2">CGMCC 1.12698</strain>
    </source>
</reference>
<dbReference type="PANTHER" id="PTHR30595:SF6">
    <property type="entry name" value="SCHLAFEN ALBA-2 DOMAIN-CONTAINING PROTEIN"/>
    <property type="match status" value="1"/>
</dbReference>
<comment type="caution">
    <text evidence="2">The sequence shown here is derived from an EMBL/GenBank/DDBJ whole genome shotgun (WGS) entry which is preliminary data.</text>
</comment>
<dbReference type="PANTHER" id="PTHR30595">
    <property type="entry name" value="GLPR-RELATED TRANSCRIPTIONAL REPRESSOR"/>
    <property type="match status" value="1"/>
</dbReference>
<accession>A0A917AXZ7</accession>
<feature type="region of interest" description="Disordered" evidence="1">
    <location>
        <begin position="267"/>
        <end position="290"/>
    </location>
</feature>
<dbReference type="Proteomes" id="UP000605259">
    <property type="component" value="Unassembled WGS sequence"/>
</dbReference>
<dbReference type="EMBL" id="BMFK01000003">
    <property type="protein sequence ID" value="GGE79246.1"/>
    <property type="molecule type" value="Genomic_DNA"/>
</dbReference>